<dbReference type="CDD" id="cd11304">
    <property type="entry name" value="Cadherin_repeat"/>
    <property type="match status" value="7"/>
</dbReference>
<feature type="domain" description="Cadherin" evidence="3">
    <location>
        <begin position="1510"/>
        <end position="1609"/>
    </location>
</feature>
<feature type="non-terminal residue" evidence="4">
    <location>
        <position position="1"/>
    </location>
</feature>
<feature type="transmembrane region" description="Helical" evidence="2">
    <location>
        <begin position="4056"/>
        <end position="4075"/>
    </location>
</feature>
<dbReference type="PANTHER" id="PTHR46967">
    <property type="entry name" value="INSULIN-LIKE GROWTH FACTOR BINDING PROTEIN,N-TERMINAL"/>
    <property type="match status" value="1"/>
</dbReference>
<dbReference type="EMBL" id="BRYB01000290">
    <property type="protein sequence ID" value="GMI27037.1"/>
    <property type="molecule type" value="Genomic_DNA"/>
</dbReference>
<feature type="domain" description="Cadherin" evidence="3">
    <location>
        <begin position="2022"/>
        <end position="2133"/>
    </location>
</feature>
<evidence type="ECO:0000259" key="3">
    <source>
        <dbReference type="PROSITE" id="PS50268"/>
    </source>
</evidence>
<dbReference type="CDD" id="cd00102">
    <property type="entry name" value="IPT"/>
    <property type="match status" value="1"/>
</dbReference>
<dbReference type="InterPro" id="IPR014756">
    <property type="entry name" value="Ig_E-set"/>
</dbReference>
<dbReference type="PROSITE" id="PS50268">
    <property type="entry name" value="CADHERIN_2"/>
    <property type="match status" value="8"/>
</dbReference>
<evidence type="ECO:0000256" key="2">
    <source>
        <dbReference type="SAM" id="Phobius"/>
    </source>
</evidence>
<dbReference type="InterPro" id="IPR015919">
    <property type="entry name" value="Cadherin-like_sf"/>
</dbReference>
<proteinExistence type="predicted"/>
<dbReference type="InterPro" id="IPR011641">
    <property type="entry name" value="Tyr-kin_ephrin_A/B_rcpt-like"/>
</dbReference>
<feature type="non-terminal residue" evidence="4">
    <location>
        <position position="4454"/>
    </location>
</feature>
<feature type="domain" description="Cadherin" evidence="3">
    <location>
        <begin position="1767"/>
        <end position="1895"/>
    </location>
</feature>
<keyword evidence="5" id="KW-1185">Reference proteome</keyword>
<dbReference type="SUPFAM" id="SSF57184">
    <property type="entry name" value="Growth factor receptor domain"/>
    <property type="match status" value="6"/>
</dbReference>
<evidence type="ECO:0000256" key="1">
    <source>
        <dbReference type="SAM" id="MobiDB-lite"/>
    </source>
</evidence>
<accession>A0ABQ6MJJ8</accession>
<dbReference type="SUPFAM" id="SSF49313">
    <property type="entry name" value="Cadherin-like"/>
    <property type="match status" value="6"/>
</dbReference>
<dbReference type="SUPFAM" id="SSF81296">
    <property type="entry name" value="E set domains"/>
    <property type="match status" value="2"/>
</dbReference>
<name>A0ABQ6MJJ8_9STRA</name>
<feature type="transmembrane region" description="Helical" evidence="2">
    <location>
        <begin position="3878"/>
        <end position="3900"/>
    </location>
</feature>
<feature type="transmembrane region" description="Helical" evidence="2">
    <location>
        <begin position="4081"/>
        <end position="4099"/>
    </location>
</feature>
<comment type="caution">
    <text evidence="4">The sequence shown here is derived from an EMBL/GenBank/DDBJ whole genome shotgun (WGS) entry which is preliminary data.</text>
</comment>
<organism evidence="4 5">
    <name type="scientific">Tetraparma gracilis</name>
    <dbReference type="NCBI Taxonomy" id="2962635"/>
    <lineage>
        <taxon>Eukaryota</taxon>
        <taxon>Sar</taxon>
        <taxon>Stramenopiles</taxon>
        <taxon>Ochrophyta</taxon>
        <taxon>Bolidophyceae</taxon>
        <taxon>Parmales</taxon>
        <taxon>Triparmaceae</taxon>
        <taxon>Tetraparma</taxon>
    </lineage>
</organism>
<feature type="transmembrane region" description="Helical" evidence="2">
    <location>
        <begin position="4205"/>
        <end position="4228"/>
    </location>
</feature>
<dbReference type="InterPro" id="IPR009030">
    <property type="entry name" value="Growth_fac_rcpt_cys_sf"/>
</dbReference>
<gene>
    <name evidence="4" type="ORF">TeGR_g1845</name>
</gene>
<dbReference type="InterPro" id="IPR002126">
    <property type="entry name" value="Cadherin-like_dom"/>
</dbReference>
<evidence type="ECO:0000313" key="4">
    <source>
        <dbReference type="EMBL" id="GMI27037.1"/>
    </source>
</evidence>
<keyword evidence="2" id="KW-1133">Transmembrane helix</keyword>
<feature type="transmembrane region" description="Helical" evidence="2">
    <location>
        <begin position="3980"/>
        <end position="4006"/>
    </location>
</feature>
<dbReference type="InterPro" id="IPR013783">
    <property type="entry name" value="Ig-like_fold"/>
</dbReference>
<sequence length="4454" mass="474904">CEAGKSSAAGTTSPADCAPCQAGTYMNALSVCTVCPAGKYNDRGDIAITTCFDCPVGTYRSATSNANNHDSSSDCQPCPRGTFSSSPSTAACTNCYSGTYGPSGTSGYTAAEQCTICAIGKYASSGSILECSSCAPGKYNTDAATDRSLHDDANDCTPCAAGSISTAEASTSCTSCGLGQYKASAGGSSCDSCPPGRYNNVPSSFTSAPQHDSYDDCIICPAGTYASSSSSTGCADCPAGTYNSDDGASDSLHNAVSDCLACAAGKYSGAASISCDACPSGTYLTSAGVSPSDCVACEKGKSTAYAASPACDTCASGKYAPSTGSTACSECSAGRYLPESSSPADHDHPSDCIACAPGKKSAAEGQLACESCPPGSTSALAALTCSSCDAGKFAGSWASSSCTPCATGTYSGAGVSACNQCPAGSFGGSTGLTTCSSCPTGSYSSTSGKTACDACVAGKASGSGVGATFCGDCDPGFYSLSGASQCAACSSNTFSSGTGNSACTPCPPGQNAPEGAAVCSTCAGVITPTGCTVCEPGEYASAIACAPCNAGSRSSGGAALTCSVCVAGKYSSDADGNECDLMCTRCTECAAGKFSPPGSSSCLACPAGTKSAPGASDCSACDAGSYSDPGSSSCSQCEAGKYSSSGSSQCSLCSGGTYSLASQSSCTECVAGKFSGSGSGTCSDCAVGTYSDQDGMGSCINCAGGKFAAFTGMDLCSECAAGTFSSSSATSCNDCAAGKTSTLGAYMCDDCGAGKYSSSGDPSCTACSGGTYSGFSGATECLPCSPGFFCNSGSSSPQQNECGDASKYCPLGSSAPVAVETGYYSSPLIAATDLRESQAMCEDSYYCSGGVRRKMLMWKNCNTTMDVIEDLEAIPSSPADIWSPVFAVNPQITDPDISVTSSSFSVISAIDLPPPDTDDPTPSAPLPPCMTASNLRFDDNDGLVYDAAVDFTNCRNGVSITVAGEVALDESCSSSTAASASDCTAQDLPTCTMEVRIRNVNDAPEWISELPQSSDADAACYTPTALRIYEVPERSEEFTKFGPMLEDCVFEADPGDSILFSINTTIPETTTDDGSHLFDIAECGGQLFVKEMAQLRYIMGESNSYSLQIVATDKFGLSDSVEVTVNLLNVNDVPYFNDDFPASFSVPENMEAGTALSPSVSYVTDLDEDALTYSLVANEDDAFYISPESGELSTLKPLNFENKRSYAIKIQVTDNQPDSDPVESDLVLVNVENENDDPVWNSVEPIALVFPELTTLTDAIVGEVTTLGTDEDTTDSVSLTDGSLTYSLFNTWDPASDSNDDLSADFDIQHTDGRALVRVIRDTDVTEFNFEDNADNEFELLLVISDDDNKTPPTALPVTLRLSNVNEQPQFLSSPSTASVSIMETSCDSSSFEIDGVGVLPTTPSTVVYTVSAEDPDNNQQTFLQLSGDSPFVVSESRQTSDTVSEWDIILDQAVDFETTDGNSYTLSLKVTDGQLSETTTLTIDILNCNEAPVLTFDTDVRSVPENFIGPVVGNAISFTDLDETDGKVFNVVGGSGRDFFSVDTDGALSSTTELDFEGVASYTVQIAVTDDPSTTATSNGAPATSHALTYTIGVTNMNEKPSCSNQTFVVTESLRPDDQVGQAEVDDPEFTLSSLDSDSVTFEIVNHKYLVDDLTVRVTGDADECQTGLVSNAGECCEMDFELFSVNANEGSLNSFVLQASSAFVRDKPLNNLGGCNFTMAVVATDNSGGPNVPGEAMESDIVQYIVQIKGTNNAPVMENQVVNDIPENSEIGAVIVPAYTLTADDDDTEQTLSWFLVSTASLETQPFAIDPVTGAITVKAAGAAMLDFETNPSITLTVGVRDDGPLEAGVNGMDIMTPDDRFLTSALFDTAMITLNLRNMPEQPSFSPRQPTFEVSEMTSCAGGDVILPDFIVASDEDSEDEDSLTYSLAWTDPDNTSPLPFGIRDIYDASVKQNKGQLYLSACTSGTFEAGVDPLDFETLPSYPITITVTDSHPLSRSIDTEIVILDGNEPPEFINEGDADWSTFELPEDTGGGVFVGDMGVTDPDNDPYSFTLSGADGDNIESLFRIDDTGKLYTQAGMQLDFEDRTSYTFTVRADETGTAEAYFLEQEVSISVTDVNDITVENVSPLEFTTAGSTTVTFTGSEFGPTDPALSSKTVVTATYSGSDGVIYTAKGCLITQPNTEIQCTTVAGIGANKVWTVTIAPSTSGAWSYTHSLETTSYSPPTVTAVDNSELMPTSSATPSLITITGTNFGVDYKECLRRCVEGSGVACGNGCISTEFTCHQEAGTACDEYPDWFISDGAYVTYGPSESDIEKYQCKNARVSAGSGGTEIVCESDEGVGKNFYWQVRIGPKDARATYIEKADAQMSNVLHNPASSYKVPSIAAANLEEGVSHLPNNALDDTTLIVLTGDDFGNVESEIHVSYGDPVGKYIAINCVISVPHTEIQCGSIPGVGVDMAFELTVATLVSSTHPSSLSYAPPVIFPLSDGSNAVQGQGASSANTRGGEEIMIFGMNFGPAGDAHMPTMEYGPASDPTLYVATNCFVKNSFNKISCTSAPGTGTGHVVTIIVGDQDSNTYDANVNYKPPSVHYFEPEWEGTTPPRDGGSTEGQEVVIVHGDNFGVASANMLDSVSYGEKGVEYRPCAPSAAGTSDCMCEIVEDHTAIKCFTTEGTGKTHKWSITIDGQNSTVSTTKYHRPEILEIDGMVDADPSGGEAVTIVGRNFGNDQDKLEKVRYGPSGNEYLAVDCVVYEHTEIRCKTNQGVGKDLRWVVEIDSQASDLSDQTTNYAAPELVDIIPPNGPTEGYVEGTGMQLHKIRGRNFATLVQGAFVQVMFDGSPIVLDGAALNKAVSGGSFTGTETITSTHMETVTETVTEVNEDGDEVEVETEVEREIVEEEVVDYIVFKLPEMAEVHQSKIVSLLVGHMNKQNVEQTSGELDFAYDSPVIETIENIEGDLAGAGLDIATSDLVINGLNFGRSDYAKIYVNEVEQSTWTWHHSRISLNYQGLRGSVRVKVGDIWSNRMNFSDSSPELLYVPEYLPVETGYDTTGEDPLVGSSDLTIAGCFFQHVVENLRITVDDIDCDIYLDSLRELPPVENFCVTDTLRAVTCKVPEGTGEVNVVNLYRSGNPNYSGNNTVLLTYRPPLIESFEPRLVDTNGGDVMVTGKNFGNDVSLVEMFMGETKLEVLSTDFSHTNLWVRVPSGEGRPKPVRIVVDGLEHTVLRDDEKVVRYYPPDIEAIVPSLIPTTGQVVELQGSYFGREGKANAYLEDARDWISVMVEAGEHTELQVAVGEGQGTHMLALNVSGNIERSALDYYPPMIGSDEDRNEEDNILVPTGGTEVLLEGLNFGIGVDYVLKMEDLNENEDGNEMEYNSNFPVAYGPGSEEIVEFNHTHIKFKSPEGQNERNAPLTLTLTVAGQTSKLVNFDYGAPRIDHLAMCFPDATSAVYQYDCVTEMNPLMTDCDRNAAGGCGLNTEGGYTLAIMGENFGDPAAGVQKVFFGEDELTKGVGGAVDVRFVSHNQINIRVPPGVGMDIGVKVMVGDRVTNTEDFSYDPPFVEDVAPQRPDANGDYITIHGVNFAPTEELAGEISIFVGQNVYLNKWWTDEDDERRYLEDAGGDVGRNVTEWLKCTPPKFGEMEFPIWQQKGSGSPYLWCQIPRVTVGPKHIRLAVAGQNVTVGKQQELIRPACLDGFYGQEENAFYEGPIPGMCKELSNLVERQCQDVWDADNREMTADEFGKHLECMDVKHSDEFEEMDGNLVNCTVLTRQDEYFRQYGECAPCPSNPWMIVAILLGGMTFMGSIAYIMKKKRVSLGIVSIAIDYFQILSLLSTTKTPWPQVILDLYTWLSAFNFNINITAPECVFEVAYDDKWKMIMSMPIALFSLVFVYNQFLVFWKKVVKHKRGRKVHSHSSKAIGAATAIMYYVYMNLSMTALEVFNCGVQELEDPITGEVVSDGKQYMSETNWVCYEKGGDHIALVPLAVIAICVYTIGYPCYMAYVLFTPKNKARAITDQVLRAMDAGNTKFTSPSLEQFEFRQRYYKLYYYYKPDKWYWMLVVLGRKFSVAAIALLFRGNATFQMCMIVLTIFISSNIQVRAQPFMSMSERAGVLLQHREMVDDLRDQMNNKGKKKMISGKAFNIDSLMDESNREVSVASYFWNYNTVEMILLASAILINVFGIMFESKYLKEKSAPYEMLANLTVSVICLSLVYVMMVIWSEIIAAVFPSLECAFVNRFAEGGDEDEDDEGEGGEGEKAGAKGGLARQLSSGKMLFKSKSSGGLGANGKQASYKKKKTVELSEQQMETEMANMEFAHNPAAYSGKSMADELNLSEKDVEKLVKNHPMYLDAMQASTRAVQEARVAKQAGVAEEANKIAAKVEAPKKQKKVFGFKEAGPSGSGLSGKRGPPGAGGILKTPSGKSVGVLPGGVDRQDTDDSVGTQSRAERSLTFEQ</sequence>
<dbReference type="Gene3D" id="2.60.40.10">
    <property type="entry name" value="Immunoglobulins"/>
    <property type="match status" value="3"/>
</dbReference>
<feature type="domain" description="Cadherin" evidence="3">
    <location>
        <begin position="1269"/>
        <end position="1371"/>
    </location>
</feature>
<dbReference type="SMART" id="SM00112">
    <property type="entry name" value="CA"/>
    <property type="match status" value="7"/>
</dbReference>
<feature type="domain" description="Cadherin" evidence="3">
    <location>
        <begin position="1404"/>
        <end position="1495"/>
    </location>
</feature>
<feature type="region of interest" description="Disordered" evidence="1">
    <location>
        <begin position="4385"/>
        <end position="4454"/>
    </location>
</feature>
<dbReference type="Pfam" id="PF00028">
    <property type="entry name" value="Cadherin"/>
    <property type="match status" value="1"/>
</dbReference>
<feature type="compositionally biased region" description="Basic and acidic residues" evidence="1">
    <location>
        <begin position="4445"/>
        <end position="4454"/>
    </location>
</feature>
<feature type="region of interest" description="Disordered" evidence="1">
    <location>
        <begin position="4242"/>
        <end position="4267"/>
    </location>
</feature>
<dbReference type="PRINTS" id="PR00205">
    <property type="entry name" value="CADHERIN"/>
</dbReference>
<feature type="transmembrane region" description="Helical" evidence="2">
    <location>
        <begin position="3818"/>
        <end position="3836"/>
    </location>
</feature>
<feature type="transmembrane region" description="Helical" evidence="2">
    <location>
        <begin position="3912"/>
        <end position="3931"/>
    </location>
</feature>
<feature type="transmembrane region" description="Helical" evidence="2">
    <location>
        <begin position="3791"/>
        <end position="3811"/>
    </location>
</feature>
<dbReference type="InterPro" id="IPR006212">
    <property type="entry name" value="Furin_repeat"/>
</dbReference>
<dbReference type="PANTHER" id="PTHR46967:SF1">
    <property type="entry name" value="KERATIN-ASSOCIATED PROTEIN 16-1-LIKE"/>
    <property type="match status" value="1"/>
</dbReference>
<protein>
    <recommendedName>
        <fullName evidence="3">Cadherin domain-containing protein</fullName>
    </recommendedName>
</protein>
<dbReference type="Pfam" id="PF07699">
    <property type="entry name" value="Ephrin_rec_like"/>
    <property type="match status" value="2"/>
</dbReference>
<dbReference type="SMART" id="SM00261">
    <property type="entry name" value="FU"/>
    <property type="match status" value="6"/>
</dbReference>
<feature type="compositionally biased region" description="Gly residues" evidence="1">
    <location>
        <begin position="4399"/>
        <end position="4414"/>
    </location>
</feature>
<reference evidence="4 5" key="1">
    <citation type="journal article" date="2023" name="Commun. Biol.">
        <title>Genome analysis of Parmales, the sister group of diatoms, reveals the evolutionary specialization of diatoms from phago-mixotrophs to photoautotrophs.</title>
        <authorList>
            <person name="Ban H."/>
            <person name="Sato S."/>
            <person name="Yoshikawa S."/>
            <person name="Yamada K."/>
            <person name="Nakamura Y."/>
            <person name="Ichinomiya M."/>
            <person name="Sato N."/>
            <person name="Blanc-Mathieu R."/>
            <person name="Endo H."/>
            <person name="Kuwata A."/>
            <person name="Ogata H."/>
        </authorList>
    </citation>
    <scope>NUCLEOTIDE SEQUENCE [LARGE SCALE GENOMIC DNA]</scope>
</reference>
<dbReference type="Gene3D" id="2.60.40.60">
    <property type="entry name" value="Cadherins"/>
    <property type="match status" value="7"/>
</dbReference>
<dbReference type="SMART" id="SM01411">
    <property type="entry name" value="Ephrin_rec_like"/>
    <property type="match status" value="15"/>
</dbReference>
<dbReference type="Pfam" id="PF01833">
    <property type="entry name" value="TIG"/>
    <property type="match status" value="1"/>
</dbReference>
<dbReference type="Proteomes" id="UP001165060">
    <property type="component" value="Unassembled WGS sequence"/>
</dbReference>
<feature type="domain" description="Cadherin" evidence="3">
    <location>
        <begin position="1138"/>
        <end position="1247"/>
    </location>
</feature>
<evidence type="ECO:0000313" key="5">
    <source>
        <dbReference type="Proteomes" id="UP001165060"/>
    </source>
</evidence>
<feature type="compositionally biased region" description="Acidic residues" evidence="1">
    <location>
        <begin position="4242"/>
        <end position="4254"/>
    </location>
</feature>
<dbReference type="CDD" id="cd00185">
    <property type="entry name" value="TNFRSF"/>
    <property type="match status" value="2"/>
</dbReference>
<keyword evidence="2" id="KW-0472">Membrane</keyword>
<feature type="transmembrane region" description="Helical" evidence="2">
    <location>
        <begin position="4161"/>
        <end position="4185"/>
    </location>
</feature>
<feature type="domain" description="Cadherin" evidence="3">
    <location>
        <begin position="1023"/>
        <end position="1136"/>
    </location>
</feature>
<keyword evidence="2" id="KW-0812">Transmembrane</keyword>
<feature type="domain" description="Cadherin" evidence="3">
    <location>
        <begin position="1891"/>
        <end position="2017"/>
    </location>
</feature>
<dbReference type="Gene3D" id="2.10.50.10">
    <property type="entry name" value="Tumor Necrosis Factor Receptor, subunit A, domain 2"/>
    <property type="match status" value="6"/>
</dbReference>
<dbReference type="InterPro" id="IPR002909">
    <property type="entry name" value="IPT_dom"/>
</dbReference>